<reference evidence="8 9" key="1">
    <citation type="submission" date="2020-08" db="EMBL/GenBank/DDBJ databases">
        <title>The genome sequence of Novosphingobium flavum 4Y4.</title>
        <authorList>
            <person name="Liu Y."/>
        </authorList>
    </citation>
    <scope>NUCLEOTIDE SEQUENCE [LARGE SCALE GENOMIC DNA]</scope>
    <source>
        <strain evidence="8 9">4Y4</strain>
    </source>
</reference>
<dbReference type="GO" id="GO:0030170">
    <property type="term" value="F:pyridoxal phosphate binding"/>
    <property type="evidence" value="ECO:0007669"/>
    <property type="project" value="InterPro"/>
</dbReference>
<evidence type="ECO:0000256" key="4">
    <source>
        <dbReference type="ARBA" id="ARBA00022576"/>
    </source>
</evidence>
<dbReference type="Gene3D" id="3.90.1150.10">
    <property type="entry name" value="Aspartate Aminotransferase, domain 1"/>
    <property type="match status" value="1"/>
</dbReference>
<keyword evidence="9" id="KW-1185">Reference proteome</keyword>
<comment type="caution">
    <text evidence="8">The sequence shown here is derived from an EMBL/GenBank/DDBJ whole genome shotgun (WGS) entry which is preliminary data.</text>
</comment>
<dbReference type="PANTHER" id="PTHR11879:SF22">
    <property type="entry name" value="ASPARTATE AMINOTRANSFERASE, MITOCHONDRIAL"/>
    <property type="match status" value="1"/>
</dbReference>
<evidence type="ECO:0000256" key="3">
    <source>
        <dbReference type="ARBA" id="ARBA00011738"/>
    </source>
</evidence>
<dbReference type="Pfam" id="PF00155">
    <property type="entry name" value="Aminotran_1_2"/>
    <property type="match status" value="1"/>
</dbReference>
<dbReference type="PANTHER" id="PTHR11879">
    <property type="entry name" value="ASPARTATE AMINOTRANSFERASE"/>
    <property type="match status" value="1"/>
</dbReference>
<evidence type="ECO:0000313" key="8">
    <source>
        <dbReference type="EMBL" id="MBC2653350.1"/>
    </source>
</evidence>
<dbReference type="Gene3D" id="3.40.640.10">
    <property type="entry name" value="Type I PLP-dependent aspartate aminotransferase-like (Major domain)"/>
    <property type="match status" value="1"/>
</dbReference>
<evidence type="ECO:0000259" key="7">
    <source>
        <dbReference type="Pfam" id="PF00155"/>
    </source>
</evidence>
<dbReference type="PRINTS" id="PR00799">
    <property type="entry name" value="TRANSAMINASE"/>
</dbReference>
<sequence length="399" mass="42155">MTQAAPSLAQLQQQPADALLALIKLHNADPRADKIDLGVGVYRTDTGATPVFACIKAAEAKLLAGQDSKAYLGPEGDMGFVHALMPYVFGAKDPTMGGRIDGMQTPGGTGAVRLALGLAKRAGYRRIWMGTPSWPNHAQIIADLGMELKSFVHASKTGFVDMDSLRFAVGQAEPGDAILLHGCCHNPSGIDYSDAQWDEIAPLLAAKGLLPILDLAYQGLGAGMDEDAYGVRRVLAEVPEALVAYSCDKNFGLYRDRVGAVYVMSASADQVGAALSNGHALARAAWSMPPDHGAAAVRLVLEDEALVKQWLAELDAMRDRMRQVRARLATAGMAGTIDLSPLGSQNGLFSIVPLTAEQIMAMREKHAVYMAGSGRINIAGLTMGNIDKFIAAVADVTAG</sequence>
<name>A0A7X1FAD0_9SPHN</name>
<dbReference type="NCBIfam" id="NF006719">
    <property type="entry name" value="PRK09257.1"/>
    <property type="match status" value="1"/>
</dbReference>
<dbReference type="InterPro" id="IPR000796">
    <property type="entry name" value="Asp_trans"/>
</dbReference>
<keyword evidence="5 8" id="KW-0808">Transferase</keyword>
<dbReference type="GO" id="GO:0042802">
    <property type="term" value="F:identical protein binding"/>
    <property type="evidence" value="ECO:0007669"/>
    <property type="project" value="TreeGrafter"/>
</dbReference>
<keyword evidence="4 8" id="KW-0032">Aminotransferase</keyword>
<accession>A0A7X1FAD0</accession>
<evidence type="ECO:0000256" key="5">
    <source>
        <dbReference type="ARBA" id="ARBA00022679"/>
    </source>
</evidence>
<dbReference type="GO" id="GO:0005829">
    <property type="term" value="C:cytosol"/>
    <property type="evidence" value="ECO:0007669"/>
    <property type="project" value="TreeGrafter"/>
</dbReference>
<dbReference type="InterPro" id="IPR015424">
    <property type="entry name" value="PyrdxlP-dep_Trfase"/>
</dbReference>
<protein>
    <submittedName>
        <fullName evidence="8">Aspartate/tyrosine/aromatic aminotransferase</fullName>
    </submittedName>
</protein>
<proteinExistence type="inferred from homology"/>
<dbReference type="AlphaFoldDB" id="A0A7X1FAD0"/>
<dbReference type="Proteomes" id="UP000520156">
    <property type="component" value="Unassembled WGS sequence"/>
</dbReference>
<comment type="cofactor">
    <cofactor evidence="1">
        <name>pyridoxal 5'-phosphate</name>
        <dbReference type="ChEBI" id="CHEBI:597326"/>
    </cofactor>
</comment>
<dbReference type="CDD" id="cd00609">
    <property type="entry name" value="AAT_like"/>
    <property type="match status" value="1"/>
</dbReference>
<dbReference type="EMBL" id="JACLAU010000044">
    <property type="protein sequence ID" value="MBC2653350.1"/>
    <property type="molecule type" value="Genomic_DNA"/>
</dbReference>
<dbReference type="InterPro" id="IPR004839">
    <property type="entry name" value="Aminotransferase_I/II_large"/>
</dbReference>
<evidence type="ECO:0000256" key="6">
    <source>
        <dbReference type="ARBA" id="ARBA00022898"/>
    </source>
</evidence>
<feature type="domain" description="Aminotransferase class I/classII large" evidence="7">
    <location>
        <begin position="33"/>
        <end position="392"/>
    </location>
</feature>
<dbReference type="GO" id="GO:0004838">
    <property type="term" value="F:L-tyrosine-2-oxoglutarate transaminase activity"/>
    <property type="evidence" value="ECO:0007669"/>
    <property type="project" value="TreeGrafter"/>
</dbReference>
<keyword evidence="6" id="KW-0663">Pyridoxal phosphate</keyword>
<dbReference type="InterPro" id="IPR015422">
    <property type="entry name" value="PyrdxlP-dep_Trfase_small"/>
</dbReference>
<dbReference type="SUPFAM" id="SSF53383">
    <property type="entry name" value="PLP-dependent transferases"/>
    <property type="match status" value="1"/>
</dbReference>
<dbReference type="RefSeq" id="WP_185684731.1">
    <property type="nucleotide sequence ID" value="NZ_JACLAU010000044.1"/>
</dbReference>
<dbReference type="GO" id="GO:0033585">
    <property type="term" value="P:L-phenylalanine biosynthetic process from chorismate via phenylpyruvate"/>
    <property type="evidence" value="ECO:0007669"/>
    <property type="project" value="TreeGrafter"/>
</dbReference>
<comment type="similarity">
    <text evidence="2">Belongs to the class-I pyridoxal-phosphate-dependent aminotransferase family.</text>
</comment>
<dbReference type="GO" id="GO:0004069">
    <property type="term" value="F:L-aspartate:2-oxoglutarate aminotransferase activity"/>
    <property type="evidence" value="ECO:0007669"/>
    <property type="project" value="TreeGrafter"/>
</dbReference>
<gene>
    <name evidence="8" type="ORF">H7F49_16815</name>
</gene>
<comment type="subunit">
    <text evidence="3">Homodimer.</text>
</comment>
<evidence type="ECO:0000256" key="2">
    <source>
        <dbReference type="ARBA" id="ARBA00007441"/>
    </source>
</evidence>
<evidence type="ECO:0000313" key="9">
    <source>
        <dbReference type="Proteomes" id="UP000520156"/>
    </source>
</evidence>
<evidence type="ECO:0000256" key="1">
    <source>
        <dbReference type="ARBA" id="ARBA00001933"/>
    </source>
</evidence>
<organism evidence="8 9">
    <name type="scientific">Novosphingobium aerophilum</name>
    <dbReference type="NCBI Taxonomy" id="2839843"/>
    <lineage>
        <taxon>Bacteria</taxon>
        <taxon>Pseudomonadati</taxon>
        <taxon>Pseudomonadota</taxon>
        <taxon>Alphaproteobacteria</taxon>
        <taxon>Sphingomonadales</taxon>
        <taxon>Sphingomonadaceae</taxon>
        <taxon>Novosphingobium</taxon>
    </lineage>
</organism>
<dbReference type="InterPro" id="IPR015421">
    <property type="entry name" value="PyrdxlP-dep_Trfase_major"/>
</dbReference>